<reference evidence="1" key="1">
    <citation type="submission" date="2020-11" db="EMBL/GenBank/DDBJ databases">
        <authorList>
            <consortium name="DOE Joint Genome Institute"/>
            <person name="Ahrendt S."/>
            <person name="Riley R."/>
            <person name="Andreopoulos W."/>
            <person name="Labutti K."/>
            <person name="Pangilinan J."/>
            <person name="Ruiz-Duenas F.J."/>
            <person name="Barrasa J.M."/>
            <person name="Sanchez-Garcia M."/>
            <person name="Camarero S."/>
            <person name="Miyauchi S."/>
            <person name="Serrano A."/>
            <person name="Linde D."/>
            <person name="Babiker R."/>
            <person name="Drula E."/>
            <person name="Ayuso-Fernandez I."/>
            <person name="Pacheco R."/>
            <person name="Padilla G."/>
            <person name="Ferreira P."/>
            <person name="Barriuso J."/>
            <person name="Kellner H."/>
            <person name="Castanera R."/>
            <person name="Alfaro M."/>
            <person name="Ramirez L."/>
            <person name="Pisabarro A.G."/>
            <person name="Kuo A."/>
            <person name="Tritt A."/>
            <person name="Lipzen A."/>
            <person name="He G."/>
            <person name="Yan M."/>
            <person name="Ng V."/>
            <person name="Cullen D."/>
            <person name="Martin F."/>
            <person name="Rosso M.-N."/>
            <person name="Henrissat B."/>
            <person name="Hibbett D."/>
            <person name="Martinez A.T."/>
            <person name="Grigoriev I.V."/>
        </authorList>
    </citation>
    <scope>NUCLEOTIDE SEQUENCE</scope>
    <source>
        <strain evidence="1">CBS 506.95</strain>
    </source>
</reference>
<dbReference type="Proteomes" id="UP000807306">
    <property type="component" value="Unassembled WGS sequence"/>
</dbReference>
<dbReference type="AlphaFoldDB" id="A0A9P6EH06"/>
<sequence length="228" mass="26270">MLDLDDPGLLPNFLEIEDQPSAQDIKAMIDDWVPWNLMYATLHEPQYENSLYGPWNTLLSAIFPHRRQFVIKPQALLRRVVEEDLSDQDISIGSYEGRHESRTLPGHEDERLLPDFAPCKFQQVWADEDRSLIAERTYKLLCILELKRNAAFAGHARSQIITYVRRSQYHPNRQEPIFGYLVLGKTIQKFGMLGPLVAGPMGDAVDLNSREGRVYIDELCQLSADNWN</sequence>
<organism evidence="1 2">
    <name type="scientific">Crepidotus variabilis</name>
    <dbReference type="NCBI Taxonomy" id="179855"/>
    <lineage>
        <taxon>Eukaryota</taxon>
        <taxon>Fungi</taxon>
        <taxon>Dikarya</taxon>
        <taxon>Basidiomycota</taxon>
        <taxon>Agaricomycotina</taxon>
        <taxon>Agaricomycetes</taxon>
        <taxon>Agaricomycetidae</taxon>
        <taxon>Agaricales</taxon>
        <taxon>Agaricineae</taxon>
        <taxon>Crepidotaceae</taxon>
        <taxon>Crepidotus</taxon>
    </lineage>
</organism>
<dbReference type="EMBL" id="MU157849">
    <property type="protein sequence ID" value="KAF9528907.1"/>
    <property type="molecule type" value="Genomic_DNA"/>
</dbReference>
<keyword evidence="2" id="KW-1185">Reference proteome</keyword>
<gene>
    <name evidence="1" type="ORF">CPB83DRAFT_835395</name>
</gene>
<evidence type="ECO:0000313" key="1">
    <source>
        <dbReference type="EMBL" id="KAF9528907.1"/>
    </source>
</evidence>
<comment type="caution">
    <text evidence="1">The sequence shown here is derived from an EMBL/GenBank/DDBJ whole genome shotgun (WGS) entry which is preliminary data.</text>
</comment>
<protein>
    <submittedName>
        <fullName evidence="1">Uncharacterized protein</fullName>
    </submittedName>
</protein>
<name>A0A9P6EH06_9AGAR</name>
<proteinExistence type="predicted"/>
<accession>A0A9P6EH06</accession>
<dbReference type="OrthoDB" id="2963117at2759"/>
<evidence type="ECO:0000313" key="2">
    <source>
        <dbReference type="Proteomes" id="UP000807306"/>
    </source>
</evidence>